<dbReference type="InterPro" id="IPR040184">
    <property type="entry name" value="Mcm10"/>
</dbReference>
<evidence type="ECO:0000259" key="9">
    <source>
        <dbReference type="Pfam" id="PF09329"/>
    </source>
</evidence>
<keyword evidence="6" id="KW-0862">Zinc</keyword>
<dbReference type="InterPro" id="IPR012340">
    <property type="entry name" value="NA-bd_OB-fold"/>
</dbReference>
<feature type="region of interest" description="Disordered" evidence="8">
    <location>
        <begin position="329"/>
        <end position="384"/>
    </location>
</feature>
<evidence type="ECO:0008006" key="13">
    <source>
        <dbReference type="Google" id="ProtNLM"/>
    </source>
</evidence>
<dbReference type="GO" id="GO:0003697">
    <property type="term" value="F:single-stranded DNA binding"/>
    <property type="evidence" value="ECO:0007669"/>
    <property type="project" value="InterPro"/>
</dbReference>
<comment type="caution">
    <text evidence="11">The sequence shown here is derived from an EMBL/GenBank/DDBJ whole genome shotgun (WGS) entry which is preliminary data.</text>
</comment>
<protein>
    <recommendedName>
        <fullName evidence="13">Zinc finger Mcm10/DnaG-type domain-containing protein</fullName>
    </recommendedName>
</protein>
<keyword evidence="3" id="KW-0235">DNA replication</keyword>
<accession>A0AAD8KB17</accession>
<keyword evidence="7" id="KW-0539">Nucleus</keyword>
<organism evidence="11 12">
    <name type="scientific">Tagetes erecta</name>
    <name type="common">African marigold</name>
    <dbReference type="NCBI Taxonomy" id="13708"/>
    <lineage>
        <taxon>Eukaryota</taxon>
        <taxon>Viridiplantae</taxon>
        <taxon>Streptophyta</taxon>
        <taxon>Embryophyta</taxon>
        <taxon>Tracheophyta</taxon>
        <taxon>Spermatophyta</taxon>
        <taxon>Magnoliopsida</taxon>
        <taxon>eudicotyledons</taxon>
        <taxon>Gunneridae</taxon>
        <taxon>Pentapetalae</taxon>
        <taxon>asterids</taxon>
        <taxon>campanulids</taxon>
        <taxon>Asterales</taxon>
        <taxon>Asteraceae</taxon>
        <taxon>Asteroideae</taxon>
        <taxon>Heliantheae alliance</taxon>
        <taxon>Tageteae</taxon>
        <taxon>Tagetes</taxon>
    </lineage>
</organism>
<keyword evidence="5" id="KW-0863">Zinc-finger</keyword>
<comment type="similarity">
    <text evidence="2">Belongs to the MCM10 family.</text>
</comment>
<dbReference type="Pfam" id="PF22379">
    <property type="entry name" value="OB_MCM10"/>
    <property type="match status" value="1"/>
</dbReference>
<dbReference type="GO" id="GO:0008270">
    <property type="term" value="F:zinc ion binding"/>
    <property type="evidence" value="ECO:0007669"/>
    <property type="project" value="UniProtKB-KW"/>
</dbReference>
<evidence type="ECO:0000256" key="4">
    <source>
        <dbReference type="ARBA" id="ARBA00022723"/>
    </source>
</evidence>
<evidence type="ECO:0000313" key="11">
    <source>
        <dbReference type="EMBL" id="KAK1419338.1"/>
    </source>
</evidence>
<dbReference type="PANTHER" id="PTHR13454">
    <property type="entry name" value="PROTEIN MCM10 HOMOLOG"/>
    <property type="match status" value="1"/>
</dbReference>
<reference evidence="11" key="1">
    <citation type="journal article" date="2023" name="bioRxiv">
        <title>Improved chromosome-level genome assembly for marigold (Tagetes erecta).</title>
        <authorList>
            <person name="Jiang F."/>
            <person name="Yuan L."/>
            <person name="Wang S."/>
            <person name="Wang H."/>
            <person name="Xu D."/>
            <person name="Wang A."/>
            <person name="Fan W."/>
        </authorList>
    </citation>
    <scope>NUCLEOTIDE SEQUENCE</scope>
    <source>
        <strain evidence="11">WSJ</strain>
        <tissue evidence="11">Leaf</tissue>
    </source>
</reference>
<dbReference type="InterPro" id="IPR015408">
    <property type="entry name" value="Znf_Mcm10/DnaG"/>
</dbReference>
<dbReference type="GO" id="GO:0006270">
    <property type="term" value="P:DNA replication initiation"/>
    <property type="evidence" value="ECO:0007669"/>
    <property type="project" value="InterPro"/>
</dbReference>
<evidence type="ECO:0000256" key="8">
    <source>
        <dbReference type="SAM" id="MobiDB-lite"/>
    </source>
</evidence>
<evidence type="ECO:0000256" key="5">
    <source>
        <dbReference type="ARBA" id="ARBA00022771"/>
    </source>
</evidence>
<keyword evidence="12" id="KW-1185">Reference proteome</keyword>
<proteinExistence type="inferred from homology"/>
<gene>
    <name evidence="11" type="ORF">QVD17_28504</name>
</gene>
<feature type="domain" description="MCM10 OB-fold" evidence="10">
    <location>
        <begin position="86"/>
        <end position="213"/>
    </location>
</feature>
<feature type="compositionally biased region" description="Basic and acidic residues" evidence="8">
    <location>
        <begin position="367"/>
        <end position="384"/>
    </location>
</feature>
<dbReference type="Pfam" id="PF09329">
    <property type="entry name" value="zf-primase"/>
    <property type="match status" value="1"/>
</dbReference>
<evidence type="ECO:0000313" key="12">
    <source>
        <dbReference type="Proteomes" id="UP001229421"/>
    </source>
</evidence>
<feature type="domain" description="Zinc finger Mcm10/DnaG-type" evidence="9">
    <location>
        <begin position="216"/>
        <end position="254"/>
    </location>
</feature>
<keyword evidence="4" id="KW-0479">Metal-binding</keyword>
<comment type="subcellular location">
    <subcellularLocation>
        <location evidence="1">Nucleus</location>
    </subcellularLocation>
</comment>
<evidence type="ECO:0000256" key="1">
    <source>
        <dbReference type="ARBA" id="ARBA00004123"/>
    </source>
</evidence>
<name>A0AAD8KB17_TARER</name>
<dbReference type="InterPro" id="IPR055065">
    <property type="entry name" value="OB_MCM10"/>
</dbReference>
<evidence type="ECO:0000259" key="10">
    <source>
        <dbReference type="Pfam" id="PF22379"/>
    </source>
</evidence>
<dbReference type="EMBL" id="JAUHHV010000007">
    <property type="protein sequence ID" value="KAK1419338.1"/>
    <property type="molecule type" value="Genomic_DNA"/>
</dbReference>
<evidence type="ECO:0000256" key="6">
    <source>
        <dbReference type="ARBA" id="ARBA00022833"/>
    </source>
</evidence>
<dbReference type="AlphaFoldDB" id="A0AAD8KB17"/>
<evidence type="ECO:0000256" key="3">
    <source>
        <dbReference type="ARBA" id="ARBA00022705"/>
    </source>
</evidence>
<dbReference type="PANTHER" id="PTHR13454:SF11">
    <property type="entry name" value="PROTEIN MCM10 HOMOLOG"/>
    <property type="match status" value="1"/>
</dbReference>
<evidence type="ECO:0000256" key="2">
    <source>
        <dbReference type="ARBA" id="ARBA00009679"/>
    </source>
</evidence>
<evidence type="ECO:0000256" key="7">
    <source>
        <dbReference type="ARBA" id="ARBA00023242"/>
    </source>
</evidence>
<dbReference type="Gene3D" id="2.40.50.140">
    <property type="entry name" value="Nucleic acid-binding proteins"/>
    <property type="match status" value="1"/>
</dbReference>
<dbReference type="GO" id="GO:0043596">
    <property type="term" value="C:nuclear replication fork"/>
    <property type="evidence" value="ECO:0007669"/>
    <property type="project" value="TreeGrafter"/>
</dbReference>
<feature type="compositionally biased region" description="Basic and acidic residues" evidence="8">
    <location>
        <begin position="336"/>
        <end position="345"/>
    </location>
</feature>
<sequence length="401" mass="44072">MSTSTANAAHGDDLDLLLSLQDRVLETPPSSPGYLSDDGLGRQRGHADMSVFRTAVEDCLDYEPETSNKSLKSNRVKRPSDVDVEKFSGLRIKNQLVSKTELSDRFEDIRFVRLTAIKNLISGDTLSGCWATVGVLCDKGIKRTSSTGKPYTIWEIGCLNEKTVSVFLFGNAYQKNCNEEVGAVIALFNCGVRKNSKSKEGFTLTVFNAPQVLKMGTSADFGHCKSCTQIINIRSGIYCKNHKKNASAKYASTRMEFTGGNLKTAFNFKEKMQSEGVYMVENQSNVAKPGQPKKILSVEGLRKALSNAGKVTTNVYSQGIRFLSEVAGKPNSSLDKPIKCSDKRKSTVAGSNPPEVKTSQQLNAKRVKIEKGQTSTEKVKESSKKIELDILSSDDDEFSYF</sequence>
<dbReference type="GO" id="GO:0003688">
    <property type="term" value="F:DNA replication origin binding"/>
    <property type="evidence" value="ECO:0007669"/>
    <property type="project" value="TreeGrafter"/>
</dbReference>
<dbReference type="Proteomes" id="UP001229421">
    <property type="component" value="Unassembled WGS sequence"/>
</dbReference>